<dbReference type="GO" id="GO:0006508">
    <property type="term" value="P:proteolysis"/>
    <property type="evidence" value="ECO:0007669"/>
    <property type="project" value="InterPro"/>
</dbReference>
<name>A0A2D3VHJ9_9PEZI</name>
<dbReference type="PROSITE" id="PS51767">
    <property type="entry name" value="PEPTIDASE_A1"/>
    <property type="match status" value="1"/>
</dbReference>
<keyword evidence="3" id="KW-0472">Membrane</keyword>
<feature type="compositionally biased region" description="Low complexity" evidence="2">
    <location>
        <begin position="499"/>
        <end position="510"/>
    </location>
</feature>
<dbReference type="PANTHER" id="PTHR47966">
    <property type="entry name" value="BETA-SITE APP-CLEAVING ENZYME, ISOFORM A-RELATED"/>
    <property type="match status" value="1"/>
</dbReference>
<dbReference type="GO" id="GO:0004190">
    <property type="term" value="F:aspartic-type endopeptidase activity"/>
    <property type="evidence" value="ECO:0007669"/>
    <property type="project" value="InterPro"/>
</dbReference>
<dbReference type="Gene3D" id="2.40.70.10">
    <property type="entry name" value="Acid Proteases"/>
    <property type="match status" value="2"/>
</dbReference>
<comment type="similarity">
    <text evidence="1">Belongs to the peptidase A1 family.</text>
</comment>
<dbReference type="PANTHER" id="PTHR47966:SF51">
    <property type="entry name" value="BETA-SITE APP-CLEAVING ENZYME, ISOFORM A-RELATED"/>
    <property type="match status" value="1"/>
</dbReference>
<evidence type="ECO:0000313" key="7">
    <source>
        <dbReference type="Proteomes" id="UP000225277"/>
    </source>
</evidence>
<dbReference type="Gene3D" id="1.20.5.510">
    <property type="entry name" value="Single helix bin"/>
    <property type="match status" value="1"/>
</dbReference>
<evidence type="ECO:0000256" key="1">
    <source>
        <dbReference type="ARBA" id="ARBA00007447"/>
    </source>
</evidence>
<feature type="signal peptide" evidence="4">
    <location>
        <begin position="1"/>
        <end position="28"/>
    </location>
</feature>
<sequence>MSSSPVERRRSALALVSTLLLLASHASAFSLSSLTSYASSRTFQPLLRRADENATVIPAAINIAPSQYWDGVDGKWSSFPLQVGTAAQNVRAFIGTSAFSTITVGAGGCEPVEAFGESCSNDRGFLFLPNESLTWVPNSIFQLGIEINLGLDTSARSGFDTITLGWQGSGGPTVQHSTVFSLEAQNFWIGIFGLNPAPSNFTTFVDPQPSFMQQLVNNNTIPSLTYGYTAGNQYRLNGVYGSLVLGGYDQNRFDATKNISIPFNDDVGREQLVNLKAITTDVGSPSNLLPDGDISLLIDSTVAQIWLPESACKAFESAFGITYDAYREYYIISDSLRSKLQESNPNVTFTLGSQANDATVDIVLPYSAFDLELRFPPDTNSSAYFPLKRAANTTQYTLGRTFLQEAYLISDYDNRNFTVAPCIWNSSKISTSSLKSILRSNETMNSASNSDSSSNTGAIAGGVVGGVLAIALIAGALIWFKRRKNQGEKKRLAELEATNSASSSSHHNNSQTDPNNGESKPIISSPMGGELAGDGQIHEAYAPHKQAPQEMDSSAYAAVDPNKHGYSEMGGGVGEFFQPAKGVPAEIRGGTPIYEMHGSDVQELPASTHRPSMEKR</sequence>
<accession>A0A2D3VHJ9</accession>
<organism evidence="6 7">
    <name type="scientific">Ramularia collo-cygni</name>
    <dbReference type="NCBI Taxonomy" id="112498"/>
    <lineage>
        <taxon>Eukaryota</taxon>
        <taxon>Fungi</taxon>
        <taxon>Dikarya</taxon>
        <taxon>Ascomycota</taxon>
        <taxon>Pezizomycotina</taxon>
        <taxon>Dothideomycetes</taxon>
        <taxon>Dothideomycetidae</taxon>
        <taxon>Mycosphaerellales</taxon>
        <taxon>Mycosphaerellaceae</taxon>
        <taxon>Ramularia</taxon>
    </lineage>
</organism>
<feature type="domain" description="Peptidase A1" evidence="5">
    <location>
        <begin position="77"/>
        <end position="420"/>
    </location>
</feature>
<keyword evidence="3" id="KW-0812">Transmembrane</keyword>
<dbReference type="GO" id="GO:0000324">
    <property type="term" value="C:fungal-type vacuole"/>
    <property type="evidence" value="ECO:0007669"/>
    <property type="project" value="TreeGrafter"/>
</dbReference>
<dbReference type="Proteomes" id="UP000225277">
    <property type="component" value="Unassembled WGS sequence"/>
</dbReference>
<evidence type="ECO:0000256" key="4">
    <source>
        <dbReference type="SAM" id="SignalP"/>
    </source>
</evidence>
<evidence type="ECO:0000256" key="2">
    <source>
        <dbReference type="SAM" id="MobiDB-lite"/>
    </source>
</evidence>
<keyword evidence="7" id="KW-1185">Reference proteome</keyword>
<evidence type="ECO:0000256" key="3">
    <source>
        <dbReference type="SAM" id="Phobius"/>
    </source>
</evidence>
<dbReference type="EMBL" id="FJUY01000022">
    <property type="protein sequence ID" value="CZT24802.1"/>
    <property type="molecule type" value="Genomic_DNA"/>
</dbReference>
<protein>
    <recommendedName>
        <fullName evidence="5">Peptidase A1 domain-containing protein</fullName>
    </recommendedName>
</protein>
<gene>
    <name evidence="6" type="ORF">RCC_10530</name>
</gene>
<reference evidence="6 7" key="1">
    <citation type="submission" date="2016-03" db="EMBL/GenBank/DDBJ databases">
        <authorList>
            <person name="Ploux O."/>
        </authorList>
    </citation>
    <scope>NUCLEOTIDE SEQUENCE [LARGE SCALE GENOMIC DNA]</scope>
    <source>
        <strain evidence="6 7">URUG2</strain>
    </source>
</reference>
<proteinExistence type="inferred from homology"/>
<dbReference type="GeneID" id="35605572"/>
<dbReference type="OrthoDB" id="4074350at2759"/>
<feature type="transmembrane region" description="Helical" evidence="3">
    <location>
        <begin position="458"/>
        <end position="480"/>
    </location>
</feature>
<dbReference type="AlphaFoldDB" id="A0A2D3VHJ9"/>
<dbReference type="RefSeq" id="XP_023631526.1">
    <property type="nucleotide sequence ID" value="XM_023775758.1"/>
</dbReference>
<dbReference type="STRING" id="112498.A0A2D3VHJ9"/>
<dbReference type="InterPro" id="IPR033121">
    <property type="entry name" value="PEPTIDASE_A1"/>
</dbReference>
<evidence type="ECO:0000313" key="6">
    <source>
        <dbReference type="EMBL" id="CZT24802.1"/>
    </source>
</evidence>
<dbReference type="SUPFAM" id="SSF50630">
    <property type="entry name" value="Acid proteases"/>
    <property type="match status" value="1"/>
</dbReference>
<dbReference type="InterPro" id="IPR001461">
    <property type="entry name" value="Aspartic_peptidase_A1"/>
</dbReference>
<dbReference type="Pfam" id="PF00026">
    <property type="entry name" value="Asp"/>
    <property type="match status" value="1"/>
</dbReference>
<evidence type="ECO:0000259" key="5">
    <source>
        <dbReference type="PROSITE" id="PS51767"/>
    </source>
</evidence>
<feature type="region of interest" description="Disordered" evidence="2">
    <location>
        <begin position="496"/>
        <end position="534"/>
    </location>
</feature>
<keyword evidence="3" id="KW-1133">Transmembrane helix</keyword>
<feature type="chain" id="PRO_5013884743" description="Peptidase A1 domain-containing protein" evidence="4">
    <location>
        <begin position="29"/>
        <end position="616"/>
    </location>
</feature>
<dbReference type="InterPro" id="IPR021109">
    <property type="entry name" value="Peptidase_aspartic_dom_sf"/>
</dbReference>
<keyword evidence="4" id="KW-0732">Signal</keyword>